<gene>
    <name evidence="1" type="primary">nrf-6_0</name>
    <name evidence="1" type="ORF">NPIL_206681</name>
</gene>
<keyword evidence="2" id="KW-1185">Reference proteome</keyword>
<name>A0A8X6QFY2_NEPPI</name>
<proteinExistence type="predicted"/>
<evidence type="ECO:0000313" key="1">
    <source>
        <dbReference type="EMBL" id="GFU16721.1"/>
    </source>
</evidence>
<feature type="non-terminal residue" evidence="1">
    <location>
        <position position="1"/>
    </location>
</feature>
<dbReference type="OrthoDB" id="6422537at2759"/>
<accession>A0A8X6QFY2</accession>
<dbReference type="EMBL" id="BMAW01030489">
    <property type="protein sequence ID" value="GFU16721.1"/>
    <property type="molecule type" value="Genomic_DNA"/>
</dbReference>
<reference evidence="1" key="1">
    <citation type="submission" date="2020-08" db="EMBL/GenBank/DDBJ databases">
        <title>Multicomponent nature underlies the extraordinary mechanical properties of spider dragline silk.</title>
        <authorList>
            <person name="Kono N."/>
            <person name="Nakamura H."/>
            <person name="Mori M."/>
            <person name="Yoshida Y."/>
            <person name="Ohtoshi R."/>
            <person name="Malay A.D."/>
            <person name="Moran D.A.P."/>
            <person name="Tomita M."/>
            <person name="Numata K."/>
            <person name="Arakawa K."/>
        </authorList>
    </citation>
    <scope>NUCLEOTIDE SEQUENCE</scope>
</reference>
<sequence>MEEGKLAHEVDLEGRRDESWWLDLGITLPVPNSTMNFSLILFIALVSGVLSESDPDYDEQVETVIEKWRENFRKFRKMSATAIRIAMPYFMDSVTSEEFVISPECKHSLFQWIADLRAMKPYALR</sequence>
<protein>
    <submittedName>
        <fullName evidence="1">Nose resistant to fluoxetine protein 6</fullName>
    </submittedName>
</protein>
<dbReference type="AlphaFoldDB" id="A0A8X6QFY2"/>
<organism evidence="1 2">
    <name type="scientific">Nephila pilipes</name>
    <name type="common">Giant wood spider</name>
    <name type="synonym">Nephila maculata</name>
    <dbReference type="NCBI Taxonomy" id="299642"/>
    <lineage>
        <taxon>Eukaryota</taxon>
        <taxon>Metazoa</taxon>
        <taxon>Ecdysozoa</taxon>
        <taxon>Arthropoda</taxon>
        <taxon>Chelicerata</taxon>
        <taxon>Arachnida</taxon>
        <taxon>Araneae</taxon>
        <taxon>Araneomorphae</taxon>
        <taxon>Entelegynae</taxon>
        <taxon>Araneoidea</taxon>
        <taxon>Nephilidae</taxon>
        <taxon>Nephila</taxon>
    </lineage>
</organism>
<comment type="caution">
    <text evidence="1">The sequence shown here is derived from an EMBL/GenBank/DDBJ whole genome shotgun (WGS) entry which is preliminary data.</text>
</comment>
<evidence type="ECO:0000313" key="2">
    <source>
        <dbReference type="Proteomes" id="UP000887013"/>
    </source>
</evidence>
<dbReference type="Proteomes" id="UP000887013">
    <property type="component" value="Unassembled WGS sequence"/>
</dbReference>